<feature type="compositionally biased region" description="Basic and acidic residues" evidence="1">
    <location>
        <begin position="1837"/>
        <end position="1853"/>
    </location>
</feature>
<feature type="region of interest" description="Disordered" evidence="1">
    <location>
        <begin position="2181"/>
        <end position="2251"/>
    </location>
</feature>
<reference evidence="3" key="1">
    <citation type="journal article" date="2016" name="Nat. Commun.">
        <title>The channel catfish genome sequence provides insights into the evolution of scale formation in teleosts.</title>
        <authorList>
            <person name="Liu Z."/>
            <person name="Liu S."/>
            <person name="Yao J."/>
            <person name="Bao L."/>
            <person name="Zhang J."/>
            <person name="Li Y."/>
            <person name="Jiang C."/>
            <person name="Sun L."/>
            <person name="Wang R."/>
            <person name="Zhang Y."/>
            <person name="Zhou T."/>
            <person name="Zeng Q."/>
            <person name="Fu Q."/>
            <person name="Gao S."/>
            <person name="Li N."/>
            <person name="Koren S."/>
            <person name="Jiang Y."/>
            <person name="Zimin A."/>
            <person name="Xu P."/>
            <person name="Phillippy A.M."/>
            <person name="Geng X."/>
            <person name="Song L."/>
            <person name="Sun F."/>
            <person name="Li C."/>
            <person name="Wang X."/>
            <person name="Chen A."/>
            <person name="Jin Y."/>
            <person name="Yuan Z."/>
            <person name="Yang Y."/>
            <person name="Tan S."/>
            <person name="Peatman E."/>
            <person name="Lu J."/>
            <person name="Qin Z."/>
            <person name="Dunham R."/>
            <person name="Li Z."/>
            <person name="Sonstegard T."/>
            <person name="Feng J."/>
            <person name="Danzmann R.G."/>
            <person name="Schroeder S."/>
            <person name="Scheffler B."/>
            <person name="Duke M.V."/>
            <person name="Ballard L."/>
            <person name="Kucuktas H."/>
            <person name="Kaltenboeck L."/>
            <person name="Liu H."/>
            <person name="Armbruster J."/>
            <person name="Xie Y."/>
            <person name="Kirby M.L."/>
            <person name="Tian Y."/>
            <person name="Flanagan M.E."/>
            <person name="Mu W."/>
            <person name="Waldbieser G.C."/>
        </authorList>
    </citation>
    <scope>NUCLEOTIDE SEQUENCE [LARGE SCALE GENOMIC DNA]</scope>
    <source>
        <strain evidence="3">SDA103</strain>
    </source>
</reference>
<feature type="region of interest" description="Disordered" evidence="1">
    <location>
        <begin position="805"/>
        <end position="824"/>
    </location>
</feature>
<feature type="compositionally biased region" description="Basic and acidic residues" evidence="1">
    <location>
        <begin position="1967"/>
        <end position="1976"/>
    </location>
</feature>
<protein>
    <submittedName>
        <fullName evidence="4">Uncharacterized protein si:ch211-199g17.2 isoform X1</fullName>
    </submittedName>
</protein>
<feature type="compositionally biased region" description="Polar residues" evidence="1">
    <location>
        <begin position="1892"/>
        <end position="1901"/>
    </location>
</feature>
<gene>
    <name evidence="4" type="primary">si:ch211-199g17.2</name>
</gene>
<feature type="domain" description="C2H2-type" evidence="2">
    <location>
        <begin position="11"/>
        <end position="33"/>
    </location>
</feature>
<feature type="compositionally biased region" description="Polar residues" evidence="1">
    <location>
        <begin position="805"/>
        <end position="817"/>
    </location>
</feature>
<feature type="region of interest" description="Disordered" evidence="1">
    <location>
        <begin position="732"/>
        <end position="774"/>
    </location>
</feature>
<dbReference type="InterPro" id="IPR003604">
    <property type="entry name" value="Matrin/U1-like-C_Znf_C2H2"/>
</dbReference>
<feature type="region of interest" description="Disordered" evidence="1">
    <location>
        <begin position="1202"/>
        <end position="1264"/>
    </location>
</feature>
<feature type="region of interest" description="Disordered" evidence="1">
    <location>
        <begin position="1892"/>
        <end position="1985"/>
    </location>
</feature>
<feature type="region of interest" description="Disordered" evidence="1">
    <location>
        <begin position="1461"/>
        <end position="1503"/>
    </location>
</feature>
<keyword evidence="3" id="KW-1185">Reference proteome</keyword>
<dbReference type="GO" id="GO:0008270">
    <property type="term" value="F:zinc ion binding"/>
    <property type="evidence" value="ECO:0007669"/>
    <property type="project" value="InterPro"/>
</dbReference>
<feature type="region of interest" description="Disordered" evidence="1">
    <location>
        <begin position="1043"/>
        <end position="1108"/>
    </location>
</feature>
<dbReference type="SMART" id="SM00355">
    <property type="entry name" value="ZnF_C2H2"/>
    <property type="match status" value="6"/>
</dbReference>
<feature type="compositionally biased region" description="Low complexity" evidence="1">
    <location>
        <begin position="356"/>
        <end position="366"/>
    </location>
</feature>
<evidence type="ECO:0000259" key="2">
    <source>
        <dbReference type="PROSITE" id="PS00028"/>
    </source>
</evidence>
<dbReference type="GO" id="GO:0003676">
    <property type="term" value="F:nucleic acid binding"/>
    <property type="evidence" value="ECO:0007669"/>
    <property type="project" value="InterPro"/>
</dbReference>
<evidence type="ECO:0000313" key="3">
    <source>
        <dbReference type="Proteomes" id="UP000221080"/>
    </source>
</evidence>
<feature type="region of interest" description="Disordered" evidence="1">
    <location>
        <begin position="1816"/>
        <end position="1855"/>
    </location>
</feature>
<evidence type="ECO:0000313" key="4">
    <source>
        <dbReference type="RefSeq" id="XP_053531403.1"/>
    </source>
</evidence>
<dbReference type="SMART" id="SM00451">
    <property type="entry name" value="ZnF_U1"/>
    <property type="match status" value="6"/>
</dbReference>
<feature type="region of interest" description="Disordered" evidence="1">
    <location>
        <begin position="352"/>
        <end position="383"/>
    </location>
</feature>
<name>A0A9F7R7A4_ICTPU</name>
<dbReference type="PROSITE" id="PS00028">
    <property type="entry name" value="ZINC_FINGER_C2H2_1"/>
    <property type="match status" value="1"/>
</dbReference>
<dbReference type="InterPro" id="IPR013087">
    <property type="entry name" value="Znf_C2H2_type"/>
</dbReference>
<dbReference type="GeneID" id="108256970"/>
<dbReference type="Proteomes" id="UP000221080">
    <property type="component" value="Chromosome 24"/>
</dbReference>
<organism evidence="3 4">
    <name type="scientific">Ictalurus punctatus</name>
    <name type="common">Channel catfish</name>
    <name type="synonym">Silurus punctatus</name>
    <dbReference type="NCBI Taxonomy" id="7998"/>
    <lineage>
        <taxon>Eukaryota</taxon>
        <taxon>Metazoa</taxon>
        <taxon>Chordata</taxon>
        <taxon>Craniata</taxon>
        <taxon>Vertebrata</taxon>
        <taxon>Euteleostomi</taxon>
        <taxon>Actinopterygii</taxon>
        <taxon>Neopterygii</taxon>
        <taxon>Teleostei</taxon>
        <taxon>Ostariophysi</taxon>
        <taxon>Siluriformes</taxon>
        <taxon>Ictaluridae</taxon>
        <taxon>Ictalurus</taxon>
    </lineage>
</organism>
<feature type="compositionally biased region" description="Polar residues" evidence="1">
    <location>
        <begin position="2216"/>
        <end position="2240"/>
    </location>
</feature>
<sequence>MTKMIRFQLMCQNCNVQYEKIKDFKAHVRNYRHKQEVARLFQTAVHKGPVYFPMFVFLDYMRNPNHAEPLVGFDMMTMFITPEKIGALYLCHLCEEKLNSGKVVLHLCSDKHYSRYLAYTNPELLRFAWLNDSSYLQSSATNEYNTNGSGNLRVFELPGMMLRRCQKLPYNQVMSVLSKTDKLMERIQAGIPRRKCIQEYITDPARTNPLLGLSLLLEYSCPKNEGYCGYLCILCKTNLSATQSISHCISFDHVYSYLKAAHPATLDSPKSSYSQFSYSFHKKVLYLANQAQTVCPPTEIQSVHLDLECFKLVKSSSYASALEKLQVIWRERNQSELNVNITPGERIMFVPEDSRSSTSTVTTDSSAEQQEEKTQMEGPVTQTTDDPPCKILCVECDKTVKFIKDYKQHIKGKQHKQKLIELFGPGQYSGTVSEIKLYQFIWNCYGKKSFTPIIGLPLLTVFVQRHSVDFKTPPFYLCHACELNIPVSSTSIHLTSTMHYRNVFAYSKPDLVFLEHRDFTQVAQEEELSQGKQKMVLQVCELPSQQFTELRTLAYGKFMETIGKKSPKLRKCVQVEKRVTLQSYSKSCERKSPLLGLQFIVKYSTTQHYYRCGYLCLLCAKKFSERHVIIHVLSFPHIFTYLNMAHPGSLKKEDAEQVALIMDVAQQAEKITPNMTLQEVDLSFGKFIEIEKNSFMSAVDVLQVVFRNKGLGELKPSVVPGARLVSSFETNKNNNTSKFEKQGHASSDTDKLNIDGTRTDTPMPKTEENMNSESPDLLHKEHEELRKTPHILITHIQPAELSLATTHSNSTSSQPPITSLPKEQSEPLKLAQNCLNQERLPDHNSTEHVPTVKHREPQDSCVSEQQSAELAPKIAMQVEDLQTPAQFPPYLNSGTPAVPQTHLSTCTDLRYYLKTPNRQPVIGLKSVIECCTIGQQPFYMCITCAERCAESSIIKHILSHNHRLQYLKSLGIGIEQGNKKAMTKWLQAQAVMVENMEGCGEAETINLDAKNYHEISSACILSALGTLRDSLLKLTSEMSVESPEEACSDNFKSDESHGPETFKRVKETEEKDSPCPHLNETVKSTEPDTEPETPKQNPDDPARSSPYLWSYLTSPTRTEPVIGLSMITEYRNSNGQNSFLCSCCKIILPTTGYMDHLISTHHRFNYIKSKHPEFSMNTNNTELQKKAQLVQDREGWGCLKVVEKENKQPQKKTKQPSEDAENSGPDAKAQKLESSQTEGDAEPQDHNSLKPKTTKQQNKKKKNQRNAVIGLNFVTCVHHDKKKLFFCELCSVRGHFNHMSSVTHRETYVKLKYPGWTASDKNKDKKLHKIALRLSPVERSTGMGMKKLNVTAKVFTALRTAPLNEALSQLKLLQTKPEDGVDLQTPSSQPEHGTCISSGDHICPAAITNSLQQEKSPLLENRLVPDETPNPLNTAYSCHTPPLISCCPVSVPVSFIPHSSPFSTTSPMSSSKELHAPSHHSSHISPPPPLHSSPSPVHIPPPLSSQPVSQIQYLFVPHPLYEPISPPSASDCQDVNDVAPPYSYSAPPVYEPVSPQPASDCQDITDVAPPYSYPAPPVCEPISPQPASDCQDLTDVAPPYSSTLPTPVNLTHHMEHEEPPNVAGLVHPETGPVASTSYAESEGASGSKLTYRQSVLRNESELRHDTRPSKNYYFPNLPTVLGQSHASWFLHVKGLPNTVPIIGLSNILECRGISQPTFFLCLNCAENVSNKNFCAHMTSERHQHLSISTQYHELSQQWQTIRQMTVRDLAEKGLDAKVIKLNQNQHESLRSADFHEAIEILQRMFGPCLDESSQPSCLAGQNQRSNEMVRSPPESVEAEKERDHTSQQSHDKTTQIQELHVSQVPLKDCFPEFDSVQKKLGKSSIACTSTHNHLLQSQSSPEALPESEAQTPQPQHQSVVHTDLTAESDRSSLHSHKPISKRTMENPAVDGPNVTALETPESATAGLRERRPDHTSPHTPTIRQEQTGHEEVYCGVNITPTLEAKSSKEPTGNSLKHSDLKCINKTRTEADAVVGLPAVIECRSEGQSSLYLCVSCSSKLDHDLINNHLIKSGHRYSYLKKRYPSLFEDWSDSDSRSERSMRLMRLAHRVEMTNEDEPGELQVMNLNCDDLKEIKGIPFDKAIIHLQKIRKEQNLCALKTCISPKMAKRLIKQERIETDVTTQNSLQLPEMISQGPRRSAKRRAVEQDLAHGSFSGKEQCSDVPSSHTKQSPAVGNNQEPSDLPVKRNKISGNDLDSVTQLQKESFILTTANPIKSLHCTPATVLKTSRSSPIDLDPSSQACKRTTSMDETVLQNCIKQESSSSIFEPQQTDSCPSTSTITALSPMKGQEIARLSEKRPLGKKSLSENVWNYENRQFSTETPSMTNTYPVADYSTKSAAMKQQSFMYSPHNYIEELNPHYNWKIPDTILDPNLTRNANVYLSMVSRYTTTASVTSQMSPECAVSHQYPMYTHTDYPSVIAVSNTVAPDYLVPVDERTMNYEASAPGVSTNGTYFPNANSAPPPHTVYQSQQVYQPIQSFQDPETYHAYYACCTYNQGLHTNQTAADSENVTSTPAFEHDVYPLAGWPQKKN</sequence>
<reference evidence="4" key="2">
    <citation type="submission" date="2025-08" db="UniProtKB">
        <authorList>
            <consortium name="RefSeq"/>
        </authorList>
    </citation>
    <scope>IDENTIFICATION</scope>
    <source>
        <tissue evidence="4">Blood</tissue>
    </source>
</reference>
<feature type="compositionally biased region" description="Pro residues" evidence="1">
    <location>
        <begin position="1485"/>
        <end position="1503"/>
    </location>
</feature>
<evidence type="ECO:0000256" key="1">
    <source>
        <dbReference type="SAM" id="MobiDB-lite"/>
    </source>
</evidence>
<feature type="compositionally biased region" description="Basic and acidic residues" evidence="1">
    <location>
        <begin position="1051"/>
        <end position="1074"/>
    </location>
</feature>
<feature type="compositionally biased region" description="Basic and acidic residues" evidence="1">
    <location>
        <begin position="738"/>
        <end position="753"/>
    </location>
</feature>
<feature type="compositionally biased region" description="Polar residues" evidence="1">
    <location>
        <begin position="1816"/>
        <end position="1828"/>
    </location>
</feature>
<accession>A0A9F7R7A4</accession>
<dbReference type="KEGG" id="ipu:108256970"/>
<feature type="compositionally biased region" description="Polar residues" evidence="1">
    <location>
        <begin position="1908"/>
        <end position="1920"/>
    </location>
</feature>
<dbReference type="RefSeq" id="XP_053531403.1">
    <property type="nucleotide sequence ID" value="XM_053675428.1"/>
</dbReference>
<proteinExistence type="predicted"/>
<feature type="compositionally biased region" description="Low complexity" evidence="1">
    <location>
        <begin position="1461"/>
        <end position="1471"/>
    </location>
</feature>
<dbReference type="OrthoDB" id="5877502at2759"/>